<name>A0ABX5SMM7_9LACO</name>
<evidence type="ECO:0000256" key="4">
    <source>
        <dbReference type="RuleBase" id="RU364078"/>
    </source>
</evidence>
<comment type="cofactor">
    <cofactor evidence="3">
        <name>FMN</name>
        <dbReference type="ChEBI" id="CHEBI:58210"/>
    </cofactor>
    <text evidence="3">Binds 1 FMN per subunit.</text>
</comment>
<evidence type="ECO:0000313" key="8">
    <source>
        <dbReference type="Proteomes" id="UP000295756"/>
    </source>
</evidence>
<feature type="binding site" evidence="3">
    <location>
        <position position="338"/>
    </location>
    <ligand>
        <name>CTP</name>
        <dbReference type="ChEBI" id="CHEBI:37563"/>
    </ligand>
</feature>
<comment type="similarity">
    <text evidence="3 4">In the C-terminal section; belongs to the PPC synthetase family.</text>
</comment>
<evidence type="ECO:0000259" key="5">
    <source>
        <dbReference type="Pfam" id="PF02441"/>
    </source>
</evidence>
<feature type="binding site" evidence="3">
    <location>
        <position position="288"/>
    </location>
    <ligand>
        <name>CTP</name>
        <dbReference type="ChEBI" id="CHEBI:37563"/>
    </ligand>
</feature>
<keyword evidence="1 3" id="KW-0210">Decarboxylase</keyword>
<feature type="domain" description="DNA/pantothenate metabolism flavoprotein C-terminal" evidence="6">
    <location>
        <begin position="186"/>
        <end position="396"/>
    </location>
</feature>
<keyword evidence="3 4" id="KW-0285">Flavoprotein</keyword>
<comment type="cofactor">
    <cofactor evidence="3">
        <name>Mg(2+)</name>
        <dbReference type="ChEBI" id="CHEBI:18420"/>
    </cofactor>
</comment>
<dbReference type="NCBIfam" id="TIGR00521">
    <property type="entry name" value="coaBC_dfp"/>
    <property type="match status" value="1"/>
</dbReference>
<comment type="caution">
    <text evidence="3">Lacks conserved residue(s) required for the propagation of feature annotation.</text>
</comment>
<comment type="similarity">
    <text evidence="3 4">In the N-terminal section; belongs to the HFCD (homo-oligomeric flavin containing Cys decarboxylase) superfamily.</text>
</comment>
<keyword evidence="3" id="KW-0511">Multifunctional enzyme</keyword>
<dbReference type="Proteomes" id="UP000295756">
    <property type="component" value="Chromosome"/>
</dbReference>
<comment type="function">
    <text evidence="3">Catalyzes two sequential steps in the biosynthesis of coenzyme A. In the first step cysteine is conjugated to 4'-phosphopantothenate to form 4-phosphopantothenoylcysteine. In the second step the latter compound is decarboxylated to form 4'-phosphopantotheine.</text>
</comment>
<gene>
    <name evidence="3 7" type="primary">coaBC</name>
    <name evidence="7" type="ORF">EW139_04460</name>
</gene>
<dbReference type="InterPro" id="IPR005252">
    <property type="entry name" value="CoaBC"/>
</dbReference>
<dbReference type="SUPFAM" id="SSF52507">
    <property type="entry name" value="Homo-oligomeric flavin-containing Cys decarboxylases, HFCD"/>
    <property type="match status" value="1"/>
</dbReference>
<comment type="pathway">
    <text evidence="3 4">Cofactor biosynthesis; coenzyme A biosynthesis; CoA from (R)-pantothenate: step 2/5.</text>
</comment>
<dbReference type="GO" id="GO:0004632">
    <property type="term" value="F:phosphopantothenate--cysteine ligase activity"/>
    <property type="evidence" value="ECO:0007669"/>
    <property type="project" value="UniProtKB-EC"/>
</dbReference>
<dbReference type="InterPro" id="IPR036551">
    <property type="entry name" value="Flavin_trans-like"/>
</dbReference>
<dbReference type="RefSeq" id="WP_013102402.1">
    <property type="nucleotide sequence ID" value="NZ_CP037939.1"/>
</dbReference>
<keyword evidence="3 4" id="KW-0436">Ligase</keyword>
<dbReference type="Gene3D" id="3.40.50.10300">
    <property type="entry name" value="CoaB-like"/>
    <property type="match status" value="1"/>
</dbReference>
<dbReference type="Pfam" id="PF04127">
    <property type="entry name" value="DFP"/>
    <property type="match status" value="1"/>
</dbReference>
<keyword evidence="3" id="KW-0460">Magnesium</keyword>
<dbReference type="Pfam" id="PF02441">
    <property type="entry name" value="Flavoprotein"/>
    <property type="match status" value="1"/>
</dbReference>
<keyword evidence="8" id="KW-1185">Reference proteome</keyword>
<dbReference type="HAMAP" id="MF_02225">
    <property type="entry name" value="CoaBC"/>
    <property type="match status" value="1"/>
</dbReference>
<feature type="region of interest" description="Phosphopantothenate--cysteine ligase" evidence="3">
    <location>
        <begin position="191"/>
        <end position="398"/>
    </location>
</feature>
<comment type="catalytic activity">
    <reaction evidence="3 4">
        <text>(R)-4'-phosphopantothenate + L-cysteine + CTP = N-[(R)-4-phosphopantothenoyl]-L-cysteine + CMP + diphosphate + H(+)</text>
        <dbReference type="Rhea" id="RHEA:19397"/>
        <dbReference type="ChEBI" id="CHEBI:10986"/>
        <dbReference type="ChEBI" id="CHEBI:15378"/>
        <dbReference type="ChEBI" id="CHEBI:33019"/>
        <dbReference type="ChEBI" id="CHEBI:35235"/>
        <dbReference type="ChEBI" id="CHEBI:37563"/>
        <dbReference type="ChEBI" id="CHEBI:59458"/>
        <dbReference type="ChEBI" id="CHEBI:60377"/>
        <dbReference type="EC" id="6.3.2.5"/>
    </reaction>
</comment>
<dbReference type="PANTHER" id="PTHR14359:SF6">
    <property type="entry name" value="PHOSPHOPANTOTHENOYLCYSTEINE DECARBOXYLASE"/>
    <property type="match status" value="1"/>
</dbReference>
<dbReference type="EMBL" id="CP037939">
    <property type="protein sequence ID" value="QBR47406.1"/>
    <property type="molecule type" value="Genomic_DNA"/>
</dbReference>
<feature type="binding site" evidence="3">
    <location>
        <begin position="305"/>
        <end position="308"/>
    </location>
    <ligand>
        <name>CTP</name>
        <dbReference type="ChEBI" id="CHEBI:37563"/>
    </ligand>
</feature>
<feature type="region of interest" description="Phosphopantothenoylcysteine decarboxylase" evidence="3">
    <location>
        <begin position="1"/>
        <end position="190"/>
    </location>
</feature>
<dbReference type="InterPro" id="IPR035929">
    <property type="entry name" value="CoaB-like_sf"/>
</dbReference>
<keyword evidence="2 3" id="KW-0456">Lyase</keyword>
<feature type="binding site" evidence="3">
    <location>
        <position position="278"/>
    </location>
    <ligand>
        <name>CTP</name>
        <dbReference type="ChEBI" id="CHEBI:37563"/>
    </ligand>
</feature>
<evidence type="ECO:0000313" key="7">
    <source>
        <dbReference type="EMBL" id="QBR47406.1"/>
    </source>
</evidence>
<accession>A0ABX5SMM7</accession>
<reference evidence="7 8" key="1">
    <citation type="submission" date="2019-03" db="EMBL/GenBank/DDBJ databases">
        <title>Complete Genome Sequence of Leuconostoc kimchii strain NKJ218 Isolated from Homemade Kimchi.</title>
        <authorList>
            <person name="Jung J.Y."/>
            <person name="Jin H.M."/>
            <person name="Jung J.-W."/>
            <person name="Lee S.-Y."/>
            <person name="Ryu B.-G."/>
            <person name="Han S.-S."/>
            <person name="Kang H.K."/>
            <person name="Choi H.W."/>
            <person name="Chung E.J."/>
            <person name="Choi K.-M."/>
        </authorList>
    </citation>
    <scope>NUCLEOTIDE SEQUENCE [LARGE SCALE GENOMIC DNA]</scope>
    <source>
        <strain evidence="7 8">NKJ218</strain>
    </source>
</reference>
<feature type="binding site" evidence="3">
    <location>
        <position position="342"/>
    </location>
    <ligand>
        <name>CTP</name>
        <dbReference type="ChEBI" id="CHEBI:37563"/>
    </ligand>
</feature>
<comment type="catalytic activity">
    <reaction evidence="3 4">
        <text>N-[(R)-4-phosphopantothenoyl]-L-cysteine + H(+) = (R)-4'-phosphopantetheine + CO2</text>
        <dbReference type="Rhea" id="RHEA:16793"/>
        <dbReference type="ChEBI" id="CHEBI:15378"/>
        <dbReference type="ChEBI" id="CHEBI:16526"/>
        <dbReference type="ChEBI" id="CHEBI:59458"/>
        <dbReference type="ChEBI" id="CHEBI:61723"/>
        <dbReference type="EC" id="4.1.1.36"/>
    </reaction>
</comment>
<proteinExistence type="inferred from homology"/>
<organism evidence="7 8">
    <name type="scientific">Leuconostoc kimchii</name>
    <dbReference type="NCBI Taxonomy" id="136609"/>
    <lineage>
        <taxon>Bacteria</taxon>
        <taxon>Bacillati</taxon>
        <taxon>Bacillota</taxon>
        <taxon>Bacilli</taxon>
        <taxon>Lactobacillales</taxon>
        <taxon>Lactobacillaceae</taxon>
        <taxon>Leuconostoc</taxon>
    </lineage>
</organism>
<dbReference type="InterPro" id="IPR003382">
    <property type="entry name" value="Flavoprotein"/>
</dbReference>
<keyword evidence="3 4" id="KW-0288">FMN</keyword>
<dbReference type="PANTHER" id="PTHR14359">
    <property type="entry name" value="HOMO-OLIGOMERIC FLAVIN CONTAINING CYS DECARBOXYLASE FAMILY"/>
    <property type="match status" value="1"/>
</dbReference>
<sequence length="398" mass="42878">MYKGKNVLVMVSGSVAAYKTATLIRLLVKSGAQVRVGMTRSAQEFITSKTLAILSGHEVLTDLFSADQSAEVIHIEWAKWADLIFVVPATANLIGKIAQGLADDAVTATIMASSADKIIAPAMNDVMLRNAAVVRNMDILSADGWLVISPVTGFLAEGYEAKGRLPEPSDILQQATIRLRAKSGQLVGKKVLITAGGTREALDPVRYLTNRSSGKMGYALAQAAVENGAHVFLITTVDRGDIFGVKKIQVDSTQDMYKETRRLFPDMDIFIGAAAVSDFKAAHLAEHKIKKQSDTGLILELTQNPDILKAVGYDKTEQQIVVGFAAETQNIVTYGQDKLAKKHADMLVVNDVGQADSGFSSDNNAVTILMPDHEPEALGKASKIEIARDIIKRISALK</sequence>
<dbReference type="InterPro" id="IPR007085">
    <property type="entry name" value="DNA/pantothenate-metab_flavo_C"/>
</dbReference>
<evidence type="ECO:0000256" key="3">
    <source>
        <dbReference type="HAMAP-Rule" id="MF_02225"/>
    </source>
</evidence>
<dbReference type="EC" id="6.3.2.5" evidence="3"/>
<protein>
    <recommendedName>
        <fullName evidence="3">Coenzyme A biosynthesis bifunctional protein CoaBC</fullName>
    </recommendedName>
    <alternativeName>
        <fullName evidence="3">DNA/pantothenate metabolism flavoprotein</fullName>
    </alternativeName>
    <alternativeName>
        <fullName evidence="3">Phosphopantothenoylcysteine synthetase/decarboxylase</fullName>
        <shortName evidence="3">PPCS-PPCDC</shortName>
    </alternativeName>
    <domain>
        <recommendedName>
            <fullName evidence="3">Phosphopantothenoylcysteine decarboxylase</fullName>
            <shortName evidence="3">PPC decarboxylase</shortName>
            <shortName evidence="3">PPC-DC</shortName>
            <ecNumber evidence="3">4.1.1.36</ecNumber>
        </recommendedName>
        <alternativeName>
            <fullName evidence="3">CoaC</fullName>
        </alternativeName>
    </domain>
    <domain>
        <recommendedName>
            <fullName evidence="3">Phosphopantothenate--cysteine ligase</fullName>
            <ecNumber evidence="3">6.3.2.5</ecNumber>
        </recommendedName>
        <alternativeName>
            <fullName evidence="3">CoaB</fullName>
        </alternativeName>
        <alternativeName>
            <fullName evidence="3">Phosphopantothenoylcysteine synthetase</fullName>
            <shortName evidence="3">PPC synthetase</shortName>
            <shortName evidence="3">PPC-S</shortName>
        </alternativeName>
    </domain>
</protein>
<evidence type="ECO:0000259" key="6">
    <source>
        <dbReference type="Pfam" id="PF04127"/>
    </source>
</evidence>
<dbReference type="Gene3D" id="3.40.50.1950">
    <property type="entry name" value="Flavin prenyltransferase-like"/>
    <property type="match status" value="1"/>
</dbReference>
<comment type="function">
    <text evidence="4">Catalyzes two steps in the biosynthesis of coenzyme A. In the first step cysteine is conjugated to 4'-phosphopantothenate to form 4-phosphopantothenoylcysteine, in the latter compound is decarboxylated to form 4'-phosphopantotheine.</text>
</comment>
<keyword evidence="3" id="KW-0479">Metal-binding</keyword>
<feature type="binding site" evidence="3">
    <location>
        <position position="324"/>
    </location>
    <ligand>
        <name>CTP</name>
        <dbReference type="ChEBI" id="CHEBI:37563"/>
    </ligand>
</feature>
<evidence type="ECO:0000256" key="2">
    <source>
        <dbReference type="ARBA" id="ARBA00023239"/>
    </source>
</evidence>
<evidence type="ECO:0000256" key="1">
    <source>
        <dbReference type="ARBA" id="ARBA00022793"/>
    </source>
</evidence>
<dbReference type="GO" id="GO:0004633">
    <property type="term" value="F:phosphopantothenoylcysteine decarboxylase activity"/>
    <property type="evidence" value="ECO:0007669"/>
    <property type="project" value="UniProtKB-EC"/>
</dbReference>
<dbReference type="EC" id="4.1.1.36" evidence="3"/>
<dbReference type="SUPFAM" id="SSF102645">
    <property type="entry name" value="CoaB-like"/>
    <property type="match status" value="1"/>
</dbReference>
<feature type="domain" description="Flavoprotein" evidence="5">
    <location>
        <begin position="5"/>
        <end position="174"/>
    </location>
</feature>
<comment type="pathway">
    <text evidence="3 4">Cofactor biosynthesis; coenzyme A biosynthesis; CoA from (R)-pantothenate: step 3/5.</text>
</comment>